<protein>
    <submittedName>
        <fullName evidence="1">Uncharacterized protein</fullName>
    </submittedName>
</protein>
<name>A0AAV7PF33_PLEWA</name>
<gene>
    <name evidence="1" type="ORF">NDU88_004118</name>
</gene>
<dbReference type="Proteomes" id="UP001066276">
    <property type="component" value="Chromosome 7"/>
</dbReference>
<organism evidence="1 2">
    <name type="scientific">Pleurodeles waltl</name>
    <name type="common">Iberian ribbed newt</name>
    <dbReference type="NCBI Taxonomy" id="8319"/>
    <lineage>
        <taxon>Eukaryota</taxon>
        <taxon>Metazoa</taxon>
        <taxon>Chordata</taxon>
        <taxon>Craniata</taxon>
        <taxon>Vertebrata</taxon>
        <taxon>Euteleostomi</taxon>
        <taxon>Amphibia</taxon>
        <taxon>Batrachia</taxon>
        <taxon>Caudata</taxon>
        <taxon>Salamandroidea</taxon>
        <taxon>Salamandridae</taxon>
        <taxon>Pleurodelinae</taxon>
        <taxon>Pleurodeles</taxon>
    </lineage>
</organism>
<reference evidence="1" key="1">
    <citation type="journal article" date="2022" name="bioRxiv">
        <title>Sequencing and chromosome-scale assembly of the giantPleurodeles waltlgenome.</title>
        <authorList>
            <person name="Brown T."/>
            <person name="Elewa A."/>
            <person name="Iarovenko S."/>
            <person name="Subramanian E."/>
            <person name="Araus A.J."/>
            <person name="Petzold A."/>
            <person name="Susuki M."/>
            <person name="Suzuki K.-i.T."/>
            <person name="Hayashi T."/>
            <person name="Toyoda A."/>
            <person name="Oliveira C."/>
            <person name="Osipova E."/>
            <person name="Leigh N.D."/>
            <person name="Simon A."/>
            <person name="Yun M.H."/>
        </authorList>
    </citation>
    <scope>NUCLEOTIDE SEQUENCE</scope>
    <source>
        <strain evidence="1">20211129_DDA</strain>
        <tissue evidence="1">Liver</tissue>
    </source>
</reference>
<dbReference type="AlphaFoldDB" id="A0AAV7PF33"/>
<keyword evidence="2" id="KW-1185">Reference proteome</keyword>
<accession>A0AAV7PF33</accession>
<dbReference type="EMBL" id="JANPWB010000011">
    <property type="protein sequence ID" value="KAJ1125695.1"/>
    <property type="molecule type" value="Genomic_DNA"/>
</dbReference>
<comment type="caution">
    <text evidence="1">The sequence shown here is derived from an EMBL/GenBank/DDBJ whole genome shotgun (WGS) entry which is preliminary data.</text>
</comment>
<evidence type="ECO:0000313" key="2">
    <source>
        <dbReference type="Proteomes" id="UP001066276"/>
    </source>
</evidence>
<sequence>MFVIGICVEGDVMGIVNGNDERAVDEAVVITKHAAVDTVIVMPVDVIKETMESTVVDVLVDGDTVDNPSVHRAGASFLKACLACTGGVGGSEVIERNKTF</sequence>
<evidence type="ECO:0000313" key="1">
    <source>
        <dbReference type="EMBL" id="KAJ1125695.1"/>
    </source>
</evidence>
<proteinExistence type="predicted"/>